<proteinExistence type="predicted"/>
<dbReference type="Pfam" id="PF02643">
    <property type="entry name" value="DUF192"/>
    <property type="match status" value="1"/>
</dbReference>
<dbReference type="OrthoDB" id="9813379at2"/>
<name>A0A429XT04_9BACI</name>
<dbReference type="InterPro" id="IPR038695">
    <property type="entry name" value="Saro_0823-like_sf"/>
</dbReference>
<keyword evidence="2" id="KW-1185">Reference proteome</keyword>
<organism evidence="1 2">
    <name type="scientific">Siminovitchia acidinfaciens</name>
    <dbReference type="NCBI Taxonomy" id="2321395"/>
    <lineage>
        <taxon>Bacteria</taxon>
        <taxon>Bacillati</taxon>
        <taxon>Bacillota</taxon>
        <taxon>Bacilli</taxon>
        <taxon>Bacillales</taxon>
        <taxon>Bacillaceae</taxon>
        <taxon>Siminovitchia</taxon>
    </lineage>
</organism>
<accession>A0A429XT04</accession>
<evidence type="ECO:0000313" key="1">
    <source>
        <dbReference type="EMBL" id="RST70325.1"/>
    </source>
</evidence>
<gene>
    <name evidence="1" type="ORF">D4T97_020255</name>
</gene>
<dbReference type="RefSeq" id="WP_126052598.1">
    <property type="nucleotide sequence ID" value="NZ_QYTV02000018.1"/>
</dbReference>
<dbReference type="PANTHER" id="PTHR37953:SF1">
    <property type="entry name" value="UPF0127 PROTEIN MJ1496"/>
    <property type="match status" value="1"/>
</dbReference>
<dbReference type="AlphaFoldDB" id="A0A429XT04"/>
<dbReference type="EMBL" id="QYTV02000018">
    <property type="protein sequence ID" value="RST70325.1"/>
    <property type="molecule type" value="Genomic_DNA"/>
</dbReference>
<comment type="caution">
    <text evidence="1">The sequence shown here is derived from an EMBL/GenBank/DDBJ whole genome shotgun (WGS) entry which is preliminary data.</text>
</comment>
<sequence>MESTVVDLRLNIKIADSYWTRLKGLLFYKEPITQEGLLITPCNSVHMFFMKFPIDVVFLDEMNRVVKTVSDLKPWRLVPPVRSAYSALELPAGTIAKKNIKKGDIIQLKCTL</sequence>
<dbReference type="Proteomes" id="UP000287156">
    <property type="component" value="Unassembled WGS sequence"/>
</dbReference>
<dbReference type="InterPro" id="IPR003795">
    <property type="entry name" value="DUF192"/>
</dbReference>
<reference evidence="1" key="1">
    <citation type="submission" date="2018-12" db="EMBL/GenBank/DDBJ databases">
        <authorList>
            <person name="Sun L."/>
            <person name="Chen Z."/>
        </authorList>
    </citation>
    <scope>NUCLEOTIDE SEQUENCE [LARGE SCALE GENOMIC DNA]</scope>
    <source>
        <strain evidence="1">3-2-2</strain>
    </source>
</reference>
<protein>
    <submittedName>
        <fullName evidence="1">DUF192 domain-containing protein</fullName>
    </submittedName>
</protein>
<dbReference type="Gene3D" id="2.60.120.1140">
    <property type="entry name" value="Protein of unknown function DUF192"/>
    <property type="match status" value="1"/>
</dbReference>
<dbReference type="PANTHER" id="PTHR37953">
    <property type="entry name" value="UPF0127 PROTEIN MJ1496"/>
    <property type="match status" value="1"/>
</dbReference>
<evidence type="ECO:0000313" key="2">
    <source>
        <dbReference type="Proteomes" id="UP000287156"/>
    </source>
</evidence>